<name>A0ABQ3XHT3_9ACTN</name>
<gene>
    <name evidence="1" type="ORF">Aco03nite_064680</name>
</gene>
<protein>
    <submittedName>
        <fullName evidence="1">Uncharacterized protein</fullName>
    </submittedName>
</protein>
<comment type="caution">
    <text evidence="1">The sequence shown here is derived from an EMBL/GenBank/DDBJ whole genome shotgun (WGS) entry which is preliminary data.</text>
</comment>
<reference evidence="1 2" key="1">
    <citation type="submission" date="2021-01" db="EMBL/GenBank/DDBJ databases">
        <title>Whole genome shotgun sequence of Actinoplanes couchii NBRC 106145.</title>
        <authorList>
            <person name="Komaki H."/>
            <person name="Tamura T."/>
        </authorList>
    </citation>
    <scope>NUCLEOTIDE SEQUENCE [LARGE SCALE GENOMIC DNA]</scope>
    <source>
        <strain evidence="1 2">NBRC 106145</strain>
    </source>
</reference>
<proteinExistence type="predicted"/>
<dbReference type="RefSeq" id="WP_203801608.1">
    <property type="nucleotide sequence ID" value="NZ_BAAAQE010000019.1"/>
</dbReference>
<organism evidence="1 2">
    <name type="scientific">Actinoplanes couchii</name>
    <dbReference type="NCBI Taxonomy" id="403638"/>
    <lineage>
        <taxon>Bacteria</taxon>
        <taxon>Bacillati</taxon>
        <taxon>Actinomycetota</taxon>
        <taxon>Actinomycetes</taxon>
        <taxon>Micromonosporales</taxon>
        <taxon>Micromonosporaceae</taxon>
        <taxon>Actinoplanes</taxon>
    </lineage>
</organism>
<evidence type="ECO:0000313" key="1">
    <source>
        <dbReference type="EMBL" id="GID58064.1"/>
    </source>
</evidence>
<keyword evidence="2" id="KW-1185">Reference proteome</keyword>
<dbReference type="EMBL" id="BOMG01000080">
    <property type="protein sequence ID" value="GID58064.1"/>
    <property type="molecule type" value="Genomic_DNA"/>
</dbReference>
<evidence type="ECO:0000313" key="2">
    <source>
        <dbReference type="Proteomes" id="UP000612282"/>
    </source>
</evidence>
<sequence>MADPQTVRAVVARAGFTVEDFVDPGHQPEPMTVWKPFVRASAVPAVRIPDHESDPDGHLDREWIRLSRENGTISADGTLLLSVEGAGRLPWLRVRISPDSGSSSGVSSGGGKVTARASRVGLPGQAIGFVALAVDGHAATSVSTEEWETWILTAEFPA</sequence>
<accession>A0ABQ3XHT3</accession>
<dbReference type="Proteomes" id="UP000612282">
    <property type="component" value="Unassembled WGS sequence"/>
</dbReference>